<proteinExistence type="predicted"/>
<dbReference type="Proteomes" id="UP000054559">
    <property type="component" value="Unassembled WGS sequence"/>
</dbReference>
<evidence type="ECO:0000313" key="1">
    <source>
        <dbReference type="EMBL" id="KMU75264.1"/>
    </source>
</evidence>
<accession>A0A0J8QRE6</accession>
<dbReference type="OrthoDB" id="9971853at2759"/>
<dbReference type="InterPro" id="IPR017853">
    <property type="entry name" value="GH"/>
</dbReference>
<gene>
    <name evidence="1" type="ORF">CISG_10355</name>
</gene>
<dbReference type="Gene3D" id="3.20.20.80">
    <property type="entry name" value="Glycosidases"/>
    <property type="match status" value="1"/>
</dbReference>
<organism evidence="1 2">
    <name type="scientific">Coccidioides immitis RMSCC 3703</name>
    <dbReference type="NCBI Taxonomy" id="454286"/>
    <lineage>
        <taxon>Eukaryota</taxon>
        <taxon>Fungi</taxon>
        <taxon>Dikarya</taxon>
        <taxon>Ascomycota</taxon>
        <taxon>Pezizomycotina</taxon>
        <taxon>Eurotiomycetes</taxon>
        <taxon>Eurotiomycetidae</taxon>
        <taxon>Onygenales</taxon>
        <taxon>Onygenaceae</taxon>
        <taxon>Coccidioides</taxon>
    </lineage>
</organism>
<feature type="non-terminal residue" evidence="1">
    <location>
        <position position="107"/>
    </location>
</feature>
<evidence type="ECO:0000313" key="2">
    <source>
        <dbReference type="Proteomes" id="UP000054559"/>
    </source>
</evidence>
<sequence>MAPLRLYIDGRTFRDQHNREVVLRGINIDATAKFPKTPNLPSYIPDEFYDGDNVSFVGRPFALEDAHTHFERLRRWGYNQIRYIFTWEAIEHAGPGKYDEDWIEFTI</sequence>
<protein>
    <submittedName>
        <fullName evidence="1">Uncharacterized protein</fullName>
    </submittedName>
</protein>
<dbReference type="PANTHER" id="PTHR31308">
    <property type="match status" value="1"/>
</dbReference>
<reference evidence="2" key="1">
    <citation type="journal article" date="2010" name="Genome Res.">
        <title>Population genomic sequencing of Coccidioides fungi reveals recent hybridization and transposon control.</title>
        <authorList>
            <person name="Neafsey D.E."/>
            <person name="Barker B.M."/>
            <person name="Sharpton T.J."/>
            <person name="Stajich J.E."/>
            <person name="Park D.J."/>
            <person name="Whiston E."/>
            <person name="Hung C.-Y."/>
            <person name="McMahan C."/>
            <person name="White J."/>
            <person name="Sykes S."/>
            <person name="Heiman D."/>
            <person name="Young S."/>
            <person name="Zeng Q."/>
            <person name="Abouelleil A."/>
            <person name="Aftuck L."/>
            <person name="Bessette D."/>
            <person name="Brown A."/>
            <person name="FitzGerald M."/>
            <person name="Lui A."/>
            <person name="Macdonald J.P."/>
            <person name="Priest M."/>
            <person name="Orbach M.J."/>
            <person name="Galgiani J.N."/>
            <person name="Kirkland T.N."/>
            <person name="Cole G.T."/>
            <person name="Birren B.W."/>
            <person name="Henn M.R."/>
            <person name="Taylor J.W."/>
            <person name="Rounsley S.D."/>
        </authorList>
    </citation>
    <scope>NUCLEOTIDE SEQUENCE [LARGE SCALE GENOMIC DNA]</scope>
    <source>
        <strain evidence="2">RMSCC 3703</strain>
    </source>
</reference>
<dbReference type="InterPro" id="IPR052066">
    <property type="entry name" value="Glycosphingolipid_Hydrolases"/>
</dbReference>
<dbReference type="GO" id="GO:0050295">
    <property type="term" value="F:steryl-beta-glucosidase activity"/>
    <property type="evidence" value="ECO:0007669"/>
    <property type="project" value="TreeGrafter"/>
</dbReference>
<dbReference type="STRING" id="454286.A0A0J8QRE6"/>
<dbReference type="SUPFAM" id="SSF51445">
    <property type="entry name" value="(Trans)glycosidases"/>
    <property type="match status" value="1"/>
</dbReference>
<dbReference type="EMBL" id="DS268331">
    <property type="protein sequence ID" value="KMU75264.1"/>
    <property type="molecule type" value="Genomic_DNA"/>
</dbReference>
<dbReference type="PANTHER" id="PTHR31308:SF5">
    <property type="entry name" value="ERGOSTERYL-BETA-GLUCOSIDASE"/>
    <property type="match status" value="1"/>
</dbReference>
<dbReference type="AlphaFoldDB" id="A0A0J8QRE6"/>
<dbReference type="GO" id="GO:1904462">
    <property type="term" value="P:ergosteryl 3-beta-D-glucoside catabolic process"/>
    <property type="evidence" value="ECO:0007669"/>
    <property type="project" value="TreeGrafter"/>
</dbReference>
<name>A0A0J8QRE6_COCIT</name>